<reference evidence="1 2" key="1">
    <citation type="submission" date="2018-06" db="EMBL/GenBank/DDBJ databases">
        <authorList>
            <consortium name="Pathogen Informatics"/>
            <person name="Doyle S."/>
        </authorList>
    </citation>
    <scope>NUCLEOTIDE SEQUENCE [LARGE SCALE GENOMIC DNA]</scope>
    <source>
        <strain evidence="1 2">NCTC8129</strain>
    </source>
</reference>
<name>A0A377KNH3_9ENTE</name>
<evidence type="ECO:0000313" key="2">
    <source>
        <dbReference type="Proteomes" id="UP000254070"/>
    </source>
</evidence>
<sequence>MMSGGEDLEELVNGMFNVYLELIKQEDEEQGEKIEQVFISMFNLMSEKEQIKCKKEALIKFLQEL</sequence>
<dbReference type="EMBL" id="UGIF01000002">
    <property type="protein sequence ID" value="STP30689.1"/>
    <property type="molecule type" value="Genomic_DNA"/>
</dbReference>
<dbReference type="Proteomes" id="UP000254070">
    <property type="component" value="Unassembled WGS sequence"/>
</dbReference>
<gene>
    <name evidence="1" type="ORF">NCTC8129_02942</name>
</gene>
<proteinExistence type="predicted"/>
<evidence type="ECO:0000313" key="1">
    <source>
        <dbReference type="EMBL" id="STP30689.1"/>
    </source>
</evidence>
<dbReference type="AlphaFoldDB" id="A0A377KNH3"/>
<accession>A0A377KNH3</accession>
<protein>
    <submittedName>
        <fullName evidence="1">Uncharacterized protein</fullName>
    </submittedName>
</protein>
<organism evidence="1 2">
    <name type="scientific">Enterococcus durans</name>
    <dbReference type="NCBI Taxonomy" id="53345"/>
    <lineage>
        <taxon>Bacteria</taxon>
        <taxon>Bacillati</taxon>
        <taxon>Bacillota</taxon>
        <taxon>Bacilli</taxon>
        <taxon>Lactobacillales</taxon>
        <taxon>Enterococcaceae</taxon>
        <taxon>Enterococcus</taxon>
    </lineage>
</organism>